<dbReference type="Proteomes" id="UP001209076">
    <property type="component" value="Unassembled WGS sequence"/>
</dbReference>
<keyword evidence="1" id="KW-0175">Coiled coil</keyword>
<dbReference type="Pfam" id="PF03050">
    <property type="entry name" value="DDE_Tnp_IS66"/>
    <property type="match status" value="1"/>
</dbReference>
<feature type="coiled-coil region" evidence="1">
    <location>
        <begin position="3"/>
        <end position="55"/>
    </location>
</feature>
<evidence type="ECO:0000256" key="1">
    <source>
        <dbReference type="SAM" id="Coils"/>
    </source>
</evidence>
<dbReference type="PANTHER" id="PTHR33678">
    <property type="entry name" value="BLL1576 PROTEIN"/>
    <property type="match status" value="1"/>
</dbReference>
<keyword evidence="5" id="KW-1185">Reference proteome</keyword>
<dbReference type="Pfam" id="PF13005">
    <property type="entry name" value="zf-IS66"/>
    <property type="match status" value="1"/>
</dbReference>
<proteinExistence type="predicted"/>
<feature type="non-terminal residue" evidence="4">
    <location>
        <position position="335"/>
    </location>
</feature>
<accession>A0ABT2Q1G2</accession>
<evidence type="ECO:0000259" key="3">
    <source>
        <dbReference type="Pfam" id="PF13005"/>
    </source>
</evidence>
<dbReference type="InterPro" id="IPR052344">
    <property type="entry name" value="Transposase-related"/>
</dbReference>
<gene>
    <name evidence="4" type="ORF">N7603_08880</name>
</gene>
<evidence type="ECO:0000313" key="4">
    <source>
        <dbReference type="EMBL" id="MCU0105758.1"/>
    </source>
</evidence>
<sequence>MNLKKALAEIERLTKQNQALLEEQERNHRLIFELNAQLNEVLKQKETVKEKYTIERLRRFVPKTEVTNPVIINETESILKETKIRKPKSDHFSKFDFERHVVETRYEEPNESTCPTCGDDLVLASQKVRYVIESIPATLKVVKIIKKSCKCAHCNKTDNKLYYPVSNTLFPGSIVSHSFLSYVGYHKYELGIPFEHLSRHIKDTLEIDISKQNLANYMAKMATVLTPLYSHMKSDLLSNQAGVIHADETTLSISKRPDEDKERKKSYVYVYTSSYYDEQISIYDFHESRAIDRTAAWLKDYRGTIVCDDYAGYTKLKKDNPNINLQRCFAHVRRR</sequence>
<feature type="domain" description="Transposase IS66 central" evidence="2">
    <location>
        <begin position="173"/>
        <end position="335"/>
    </location>
</feature>
<dbReference type="EMBL" id="JAOEGN010000033">
    <property type="protein sequence ID" value="MCU0105758.1"/>
    <property type="molecule type" value="Genomic_DNA"/>
</dbReference>
<name>A0ABT2Q1G2_9MOLU</name>
<organism evidence="4 5">
    <name type="scientific">Paracholeplasma vituli</name>
    <dbReference type="NCBI Taxonomy" id="69473"/>
    <lineage>
        <taxon>Bacteria</taxon>
        <taxon>Bacillati</taxon>
        <taxon>Mycoplasmatota</taxon>
        <taxon>Mollicutes</taxon>
        <taxon>Acholeplasmatales</taxon>
        <taxon>Acholeplasmataceae</taxon>
        <taxon>Paracholeplasma</taxon>
    </lineage>
</organism>
<dbReference type="InterPro" id="IPR024474">
    <property type="entry name" value="Znf_dom_IS66"/>
</dbReference>
<reference evidence="5" key="1">
    <citation type="submission" date="2023-07" db="EMBL/GenBank/DDBJ databases">
        <title>Novel Mycoplasma species identified in domestic and wild animals.</title>
        <authorList>
            <person name="Volokhov D.V."/>
            <person name="Furtak V.A."/>
            <person name="Zagorodnyaya T.A."/>
        </authorList>
    </citation>
    <scope>NUCLEOTIDE SEQUENCE [LARGE SCALE GENOMIC DNA]</scope>
    <source>
        <strain evidence="5">92-19</strain>
    </source>
</reference>
<evidence type="ECO:0000313" key="5">
    <source>
        <dbReference type="Proteomes" id="UP001209076"/>
    </source>
</evidence>
<feature type="domain" description="Transposase IS66 zinc-finger binding" evidence="3">
    <location>
        <begin position="111"/>
        <end position="154"/>
    </location>
</feature>
<dbReference type="InterPro" id="IPR004291">
    <property type="entry name" value="Transposase_IS66_central"/>
</dbReference>
<comment type="caution">
    <text evidence="4">The sequence shown here is derived from an EMBL/GenBank/DDBJ whole genome shotgun (WGS) entry which is preliminary data.</text>
</comment>
<evidence type="ECO:0000259" key="2">
    <source>
        <dbReference type="Pfam" id="PF03050"/>
    </source>
</evidence>
<dbReference type="RefSeq" id="WP_262097078.1">
    <property type="nucleotide sequence ID" value="NZ_JAOEGN010000033.1"/>
</dbReference>
<protein>
    <submittedName>
        <fullName evidence="4">Transposase</fullName>
    </submittedName>
</protein>